<keyword evidence="3" id="KW-1185">Reference proteome</keyword>
<feature type="compositionally biased region" description="Basic and acidic residues" evidence="1">
    <location>
        <begin position="141"/>
        <end position="155"/>
    </location>
</feature>
<feature type="compositionally biased region" description="Low complexity" evidence="1">
    <location>
        <begin position="130"/>
        <end position="139"/>
    </location>
</feature>
<dbReference type="InterPro" id="IPR036641">
    <property type="entry name" value="HPT_dom_sf"/>
</dbReference>
<dbReference type="Gene3D" id="1.20.120.160">
    <property type="entry name" value="HPT domain"/>
    <property type="match status" value="1"/>
</dbReference>
<feature type="region of interest" description="Disordered" evidence="1">
    <location>
        <begin position="121"/>
        <end position="163"/>
    </location>
</feature>
<dbReference type="SUPFAM" id="SSF47226">
    <property type="entry name" value="Histidine-containing phosphotransfer domain, HPT domain"/>
    <property type="match status" value="1"/>
</dbReference>
<evidence type="ECO:0008006" key="4">
    <source>
        <dbReference type="Google" id="ProtNLM"/>
    </source>
</evidence>
<evidence type="ECO:0000313" key="2">
    <source>
        <dbReference type="EMBL" id="WBM81203.1"/>
    </source>
</evidence>
<organism evidence="2 3">
    <name type="scientific">Cryobacterium breve</name>
    <dbReference type="NCBI Taxonomy" id="1259258"/>
    <lineage>
        <taxon>Bacteria</taxon>
        <taxon>Bacillati</taxon>
        <taxon>Actinomycetota</taxon>
        <taxon>Actinomycetes</taxon>
        <taxon>Micrococcales</taxon>
        <taxon>Microbacteriaceae</taxon>
        <taxon>Cryobacterium</taxon>
    </lineage>
</organism>
<proteinExistence type="predicted"/>
<dbReference type="RefSeq" id="WP_281535925.1">
    <property type="nucleotide sequence ID" value="NZ_CP075584.1"/>
</dbReference>
<reference evidence="2 3" key="1">
    <citation type="submission" date="2021-05" db="EMBL/GenBank/DDBJ databases">
        <authorList>
            <person name="Kumar R."/>
            <person name="Kumar A."/>
            <person name="Mukhia S."/>
        </authorList>
    </citation>
    <scope>NUCLEOTIDE SEQUENCE [LARGE SCALE GENOMIC DNA]</scope>
    <source>
        <strain evidence="2 3">ERMR7:08</strain>
    </source>
</reference>
<gene>
    <name evidence="2" type="ORF">KIV56_08375</name>
</gene>
<dbReference type="EMBL" id="CP075584">
    <property type="protein sequence ID" value="WBM81203.1"/>
    <property type="molecule type" value="Genomic_DNA"/>
</dbReference>
<evidence type="ECO:0000256" key="1">
    <source>
        <dbReference type="SAM" id="MobiDB-lite"/>
    </source>
</evidence>
<name>A0ABY7NI78_9MICO</name>
<accession>A0ABY7NI78</accession>
<dbReference type="Proteomes" id="UP001212421">
    <property type="component" value="Chromosome"/>
</dbReference>
<evidence type="ECO:0000313" key="3">
    <source>
        <dbReference type="Proteomes" id="UP001212421"/>
    </source>
</evidence>
<protein>
    <recommendedName>
        <fullName evidence="4">Hpt domain-containing protein</fullName>
    </recommendedName>
</protein>
<sequence>MIALLEDGALETLLNQVGGDTSLRHRFLRDFVALWPSRAERLAESLARPDLEEAHVVLLSIRSTSTMVGAVVLEATAALVHTALARNDVPGCLRHLPRLIEVGEATCAELAVLATTAEDAERTQKAWPEQQAQQQAHHGQQSHDGDHAVPPRRWEFPAQRAQH</sequence>